<dbReference type="InterPro" id="IPR011993">
    <property type="entry name" value="PH-like_dom_sf"/>
</dbReference>
<dbReference type="Gene3D" id="3.40.50.2000">
    <property type="entry name" value="Glycogen Phosphorylase B"/>
    <property type="match status" value="2"/>
</dbReference>
<feature type="compositionally biased region" description="Low complexity" evidence="5">
    <location>
        <begin position="544"/>
        <end position="559"/>
    </location>
</feature>
<evidence type="ECO:0000256" key="4">
    <source>
        <dbReference type="ARBA" id="ARBA00022679"/>
    </source>
</evidence>
<comment type="similarity">
    <text evidence="1">Belongs to the glycosyltransferase 28 family.</text>
</comment>
<feature type="region of interest" description="Disordered" evidence="5">
    <location>
        <begin position="444"/>
        <end position="467"/>
    </location>
</feature>
<dbReference type="SUPFAM" id="SSF53756">
    <property type="entry name" value="UDP-Glycosyltransferase/glycogen phosphorylase"/>
    <property type="match status" value="1"/>
</dbReference>
<reference evidence="7" key="1">
    <citation type="submission" date="2020-12" db="EMBL/GenBank/DDBJ databases">
        <title>Metabolic potential, ecology and presence of endohyphal bacteria is reflected in genomic diversity of Mucoromycotina.</title>
        <authorList>
            <person name="Muszewska A."/>
            <person name="Okrasinska A."/>
            <person name="Steczkiewicz K."/>
            <person name="Drgas O."/>
            <person name="Orlowska M."/>
            <person name="Perlinska-Lenart U."/>
            <person name="Aleksandrzak-Piekarczyk T."/>
            <person name="Szatraj K."/>
            <person name="Zielenkiewicz U."/>
            <person name="Pilsyk S."/>
            <person name="Malc E."/>
            <person name="Mieczkowski P."/>
            <person name="Kruszewska J.S."/>
            <person name="Biernat P."/>
            <person name="Pawlowska J."/>
        </authorList>
    </citation>
    <scope>NUCLEOTIDE SEQUENCE</scope>
    <source>
        <strain evidence="7">CBS 226.32</strain>
    </source>
</reference>
<dbReference type="InterPro" id="IPR002213">
    <property type="entry name" value="UDP_glucos_trans"/>
</dbReference>
<dbReference type="InterPro" id="IPR004182">
    <property type="entry name" value="GRAM"/>
</dbReference>
<dbReference type="OrthoDB" id="10261837at2759"/>
<dbReference type="FunFam" id="3.40.50.2000:FF:000029">
    <property type="entry name" value="Sterol 3-beta-glucosyltransferase"/>
    <property type="match status" value="1"/>
</dbReference>
<dbReference type="CDD" id="cd03784">
    <property type="entry name" value="GT1_Gtf-like"/>
    <property type="match status" value="1"/>
</dbReference>
<dbReference type="EMBL" id="JAEPRC010000055">
    <property type="protein sequence ID" value="KAG2212084.1"/>
    <property type="molecule type" value="Genomic_DNA"/>
</dbReference>
<dbReference type="GO" id="GO:0016125">
    <property type="term" value="P:sterol metabolic process"/>
    <property type="evidence" value="ECO:0007669"/>
    <property type="project" value="TreeGrafter"/>
</dbReference>
<sequence>MCSLPPSKTNQLHKPTDSDDDSTTTTTTTNDHDTISEIPAQTSLRPTVGLTRNLSEMSIECSSVANNNYDSLLSDEIIEDNLSNRLLIQDKLKTAFELPESETLINVTLPGWMYITNNYICFYASLPGKKKGPHKAGYLSKKNHVTSPRTYRYYFELRNHVLSWYASAETKYSPLNSIDLKCIIKIEPSKLKKFGIRLTTNTHNHYTIIADSDLSQREWLDELRKGVFVAQHAGNSVRIVLPFSKIMIVDKPSVFQFAANIRIKFQEDSTEGVPGEDYYFAFFPDIEYAYHVITDIWKTSSITNIDSQRKVSIKVLDRNKPTTGINSGTFLSFDSFLENISPAALPTMLMGKLMNVTNVFQQQSTATTTSATEEDESLDYDQKQQQQQHTLSILSSVRIPYMNNSKRKDDNTTLTTSPNEMAPSSLASKLKRNSLFFNRSANIDDKATEESSDTSPSQSPPSSNNASQEYFQGAEKYQQQIDQVQPITINKSRPLSGSYSLSKIPRAVTDAFKNQVLRSDTTHSNVPAIEEPPIATVTNEDESNLGSKSSTRSRSSSLSNFKHHMSPYYLYNMINGNSGNPSASTLPAPRISNTSLTNTSADISLINDTDSSSSATVQRTEPVVKNRKQRAKSMGSNLISGTLSKLTPGSIDYYFQQQHMNENQHRHPKGPIWLNDKMIEALEKAAKTDVNVHSDSLSTSSEDVNGEEETELALDVQVQKSVADPKIRQEEQQTINEHLNANFPMLLKTEEVEAVVKASFWRTIPYSGKIYITDNYFCFSSKILAGQQKLIVPWHDVIQVDKIKTKSYYLLHGMTMIVKDISDEIYFDFSTLELRDHCYSICQLKAGDRAFFDGSSTFSKESRTHSLSSLLLDRPEHVVPPREYDGPPLLSTSAKLSKPTANYKRPEESMHFTCLTIGSRGDVQPYVALCKELQKDGHQCRIATHPEYEDWITQHGIEFRSIGGDPGELMKLCIDNSFLSVSFIREGTKFFYTWFESLLEASYKACQGTNVIIESPSAMIGVHMAEKLGVPYFRSMPFPFTRTTKFPHPFASQSTAAGRIYNDMTYVMIDMALWAGTSKYVNRFRRDVLQLPSTNLDRLELWRVPYIYSFSPSVVHPPKDWPDFIHCTGYWFLDNPDMKWKPDADLVDFLNNSNDTRPIVYIGFGSIIVPDAVETTRTIVESVLKADVRAIICKGWSARVTTTKVSHKKSRSAGDMEVIKQEEVEQKEDSEVLLDQYPGTIYHIDSVPHDWLFPQIQGVVHHGGAGTTAAGLRAGLPTVIKPFFGDQRFWGQRIEELQVGICLNKLTKNHLSDALKTITQNTTLITKANKLGETIRKENGPRNAVESIYREFQYAKDQRLTSL</sequence>
<dbReference type="Pfam" id="PF06722">
    <property type="entry name" value="EryCIII-like_C"/>
    <property type="match status" value="1"/>
</dbReference>
<dbReference type="Pfam" id="PF03033">
    <property type="entry name" value="Glyco_transf_28"/>
    <property type="match status" value="1"/>
</dbReference>
<gene>
    <name evidence="7" type="ORF">INT46_011411</name>
</gene>
<dbReference type="SMART" id="SM00233">
    <property type="entry name" value="PH"/>
    <property type="match status" value="1"/>
</dbReference>
<keyword evidence="3" id="KW-0328">Glycosyltransferase</keyword>
<accession>A0A8H7RII0</accession>
<evidence type="ECO:0000313" key="8">
    <source>
        <dbReference type="Proteomes" id="UP000650833"/>
    </source>
</evidence>
<dbReference type="GO" id="GO:0016906">
    <property type="term" value="F:sterol 3-beta-glucosyltransferase activity"/>
    <property type="evidence" value="ECO:0007669"/>
    <property type="project" value="UniProtKB-EC"/>
</dbReference>
<comment type="caution">
    <text evidence="7">The sequence shown here is derived from an EMBL/GenBank/DDBJ whole genome shotgun (WGS) entry which is preliminary data.</text>
</comment>
<protein>
    <recommendedName>
        <fullName evidence="2">sterol 3beta-glucosyltransferase</fullName>
        <ecNumber evidence="2">2.4.1.173</ecNumber>
    </recommendedName>
</protein>
<proteinExistence type="inferred from homology"/>
<feature type="compositionally biased region" description="Low complexity" evidence="5">
    <location>
        <begin position="453"/>
        <end position="467"/>
    </location>
</feature>
<evidence type="ECO:0000256" key="1">
    <source>
        <dbReference type="ARBA" id="ARBA00006962"/>
    </source>
</evidence>
<organism evidence="7 8">
    <name type="scientific">Mucor plumbeus</name>
    <dbReference type="NCBI Taxonomy" id="97098"/>
    <lineage>
        <taxon>Eukaryota</taxon>
        <taxon>Fungi</taxon>
        <taxon>Fungi incertae sedis</taxon>
        <taxon>Mucoromycota</taxon>
        <taxon>Mucoromycotina</taxon>
        <taxon>Mucoromycetes</taxon>
        <taxon>Mucorales</taxon>
        <taxon>Mucorineae</taxon>
        <taxon>Mucoraceae</taxon>
        <taxon>Mucor</taxon>
    </lineage>
</organism>
<dbReference type="InterPro" id="IPR010610">
    <property type="entry name" value="EryCIII-like_C"/>
</dbReference>
<evidence type="ECO:0000256" key="5">
    <source>
        <dbReference type="SAM" id="MobiDB-lite"/>
    </source>
</evidence>
<dbReference type="Gene3D" id="2.30.29.30">
    <property type="entry name" value="Pleckstrin-homology domain (PH domain)/Phosphotyrosine-binding domain (PTB)"/>
    <property type="match status" value="2"/>
</dbReference>
<dbReference type="Pfam" id="PF00169">
    <property type="entry name" value="PH"/>
    <property type="match status" value="1"/>
</dbReference>
<keyword evidence="4" id="KW-0808">Transferase</keyword>
<feature type="region of interest" description="Disordered" evidence="5">
    <location>
        <begin position="522"/>
        <end position="559"/>
    </location>
</feature>
<dbReference type="PANTHER" id="PTHR48050:SF25">
    <property type="entry name" value="STEROL 3-BETA-GLUCOSYLTRANSFERASE"/>
    <property type="match status" value="1"/>
</dbReference>
<dbReference type="InterPro" id="IPR004276">
    <property type="entry name" value="GlycoTrans_28_N"/>
</dbReference>
<feature type="domain" description="PH" evidence="6">
    <location>
        <begin position="132"/>
        <end position="228"/>
    </location>
</feature>
<name>A0A8H7RII0_9FUNG</name>
<evidence type="ECO:0000256" key="2">
    <source>
        <dbReference type="ARBA" id="ARBA00012650"/>
    </source>
</evidence>
<keyword evidence="8" id="KW-1185">Reference proteome</keyword>
<dbReference type="Proteomes" id="UP000650833">
    <property type="component" value="Unassembled WGS sequence"/>
</dbReference>
<dbReference type="PROSITE" id="PS50003">
    <property type="entry name" value="PH_DOMAIN"/>
    <property type="match status" value="1"/>
</dbReference>
<dbReference type="GO" id="GO:0005975">
    <property type="term" value="P:carbohydrate metabolic process"/>
    <property type="evidence" value="ECO:0007669"/>
    <property type="project" value="InterPro"/>
</dbReference>
<dbReference type="PANTHER" id="PTHR48050">
    <property type="entry name" value="STEROL 3-BETA-GLUCOSYLTRANSFERASE"/>
    <property type="match status" value="1"/>
</dbReference>
<dbReference type="EC" id="2.4.1.173" evidence="2"/>
<dbReference type="InterPro" id="IPR050426">
    <property type="entry name" value="Glycosyltransferase_28"/>
</dbReference>
<feature type="compositionally biased region" description="Polar residues" evidence="5">
    <location>
        <begin position="1"/>
        <end position="13"/>
    </location>
</feature>
<dbReference type="SUPFAM" id="SSF50729">
    <property type="entry name" value="PH domain-like"/>
    <property type="match status" value="1"/>
</dbReference>
<dbReference type="SMART" id="SM00568">
    <property type="entry name" value="GRAM"/>
    <property type="match status" value="2"/>
</dbReference>
<evidence type="ECO:0000313" key="7">
    <source>
        <dbReference type="EMBL" id="KAG2212084.1"/>
    </source>
</evidence>
<dbReference type="InterPro" id="IPR001849">
    <property type="entry name" value="PH_domain"/>
</dbReference>
<evidence type="ECO:0000256" key="3">
    <source>
        <dbReference type="ARBA" id="ARBA00022676"/>
    </source>
</evidence>
<evidence type="ECO:0000259" key="6">
    <source>
        <dbReference type="PROSITE" id="PS50003"/>
    </source>
</evidence>
<feature type="region of interest" description="Disordered" evidence="5">
    <location>
        <begin position="367"/>
        <end position="427"/>
    </location>
</feature>
<feature type="region of interest" description="Disordered" evidence="5">
    <location>
        <begin position="1"/>
        <end position="33"/>
    </location>
</feature>
<dbReference type="Pfam" id="PF02893">
    <property type="entry name" value="GRAM"/>
    <property type="match status" value="1"/>
</dbReference>